<dbReference type="Pfam" id="PF06433">
    <property type="entry name" value="Me-amine-dh_H"/>
    <property type="match status" value="1"/>
</dbReference>
<evidence type="ECO:0000256" key="2">
    <source>
        <dbReference type="ARBA" id="ARBA00010548"/>
    </source>
</evidence>
<reference evidence="10 11" key="1">
    <citation type="submission" date="2017-04" db="EMBL/GenBank/DDBJ databases">
        <authorList>
            <person name="Afonso C.L."/>
            <person name="Miller P.J."/>
            <person name="Scott M.A."/>
            <person name="Spackman E."/>
            <person name="Goraichik I."/>
            <person name="Dimitrov K.M."/>
            <person name="Suarez D.L."/>
            <person name="Swayne D.E."/>
        </authorList>
    </citation>
    <scope>NUCLEOTIDE SEQUENCE [LARGE SCALE GENOMIC DNA]</scope>
    <source>
        <strain evidence="10 11">USBA 355</strain>
    </source>
</reference>
<feature type="disulfide bond" evidence="8">
    <location>
        <begin position="177"/>
        <end position="194"/>
    </location>
</feature>
<dbReference type="GO" id="GO:0042597">
    <property type="term" value="C:periplasmic space"/>
    <property type="evidence" value="ECO:0007669"/>
    <property type="project" value="UniProtKB-SubCell"/>
</dbReference>
<evidence type="ECO:0000256" key="8">
    <source>
        <dbReference type="PIRSR" id="PIRSR609451-50"/>
    </source>
</evidence>
<keyword evidence="6" id="KW-0249">Electron transport</keyword>
<dbReference type="Gene3D" id="2.130.10.10">
    <property type="entry name" value="YVTN repeat-like/Quinoprotein amine dehydrogenase"/>
    <property type="match status" value="1"/>
</dbReference>
<keyword evidence="7" id="KW-0560">Oxidoreductase</keyword>
<proteinExistence type="inferred from homology"/>
<organism evidence="10 11">
    <name type="scientific">Tistlia consotensis USBA 355</name>
    <dbReference type="NCBI Taxonomy" id="560819"/>
    <lineage>
        <taxon>Bacteria</taxon>
        <taxon>Pseudomonadati</taxon>
        <taxon>Pseudomonadota</taxon>
        <taxon>Alphaproteobacteria</taxon>
        <taxon>Rhodospirillales</taxon>
        <taxon>Rhodovibrionaceae</taxon>
        <taxon>Tistlia</taxon>
    </lineage>
</organism>
<evidence type="ECO:0000256" key="7">
    <source>
        <dbReference type="ARBA" id="ARBA00023002"/>
    </source>
</evidence>
<comment type="similarity">
    <text evidence="2">Belongs to the aromatic amine dehydrogenase heavy chain family.</text>
</comment>
<keyword evidence="11" id="KW-1185">Reference proteome</keyword>
<keyword evidence="3" id="KW-0813">Transport</keyword>
<sequence length="383" mass="40449">MGRVATLLLVAAVAAVGGAQAAAQELKPEEVTVARIPADTPKVYLADIAINHIVDGRLYILDAGTLRFLGLVGTGFAGTMYLPHHGGEIYTATTYYAKLTRGERLDLLEVRDASTLELKAEIPLPNTRAQALNYRPLMQGSADDRFVFIQNATPGTSITVVDMKAGKVSAEISNDGCYGTYPAAGNPLRYVTICGDGSFGTYTLAADGTSAERRASTPLFDPDEDPLFIHAERAGDDWLFVSFAGTVYRINLEGETARLVGTFPLAGGVEGSWRPGGYQPIAYLPTPGVLFVLMHSGGAEGSHKNPAEEIWAVDAKTGKLLSRSPCAPLTSLTVGSAGTPTLFGINPIDATVVRYQADPAAGFAVGEREVEQVGEAVVQVEAD</sequence>
<dbReference type="InterPro" id="IPR015943">
    <property type="entry name" value="WD40/YVTN_repeat-like_dom_sf"/>
</dbReference>
<evidence type="ECO:0000313" key="10">
    <source>
        <dbReference type="EMBL" id="SME97230.1"/>
    </source>
</evidence>
<evidence type="ECO:0000256" key="4">
    <source>
        <dbReference type="ARBA" id="ARBA00022729"/>
    </source>
</evidence>
<dbReference type="AlphaFoldDB" id="A0A1Y6BCQ1"/>
<evidence type="ECO:0000256" key="1">
    <source>
        <dbReference type="ARBA" id="ARBA00004418"/>
    </source>
</evidence>
<evidence type="ECO:0000256" key="9">
    <source>
        <dbReference type="SAM" id="SignalP"/>
    </source>
</evidence>
<keyword evidence="5" id="KW-0574">Periplasm</keyword>
<dbReference type="EMBL" id="FWZX01000002">
    <property type="protein sequence ID" value="SME97230.1"/>
    <property type="molecule type" value="Genomic_DNA"/>
</dbReference>
<evidence type="ECO:0000256" key="6">
    <source>
        <dbReference type="ARBA" id="ARBA00022982"/>
    </source>
</evidence>
<keyword evidence="8" id="KW-1015">Disulfide bond</keyword>
<name>A0A1Y6BCQ1_9PROT</name>
<dbReference type="Proteomes" id="UP000192917">
    <property type="component" value="Unassembled WGS sequence"/>
</dbReference>
<keyword evidence="4 9" id="KW-0732">Signal</keyword>
<dbReference type="SUPFAM" id="SSF50969">
    <property type="entry name" value="YVTN repeat-like/Quinoprotein amine dehydrogenase"/>
    <property type="match status" value="1"/>
</dbReference>
<comment type="subcellular location">
    <subcellularLocation>
        <location evidence="1">Periplasm</location>
    </subcellularLocation>
</comment>
<accession>A0A1Y6BCQ1</accession>
<gene>
    <name evidence="10" type="ORF">SAMN05428998_10260</name>
</gene>
<evidence type="ECO:0000256" key="3">
    <source>
        <dbReference type="ARBA" id="ARBA00022448"/>
    </source>
</evidence>
<dbReference type="InterPro" id="IPR009451">
    <property type="entry name" value="Metamine_DH_Hvc"/>
</dbReference>
<evidence type="ECO:0000313" key="11">
    <source>
        <dbReference type="Proteomes" id="UP000192917"/>
    </source>
</evidence>
<dbReference type="GO" id="GO:0030058">
    <property type="term" value="F:aliphatic amine dehydrogenase activity"/>
    <property type="evidence" value="ECO:0007669"/>
    <property type="project" value="InterPro"/>
</dbReference>
<feature type="chain" id="PRO_5012893185" evidence="9">
    <location>
        <begin position="22"/>
        <end position="383"/>
    </location>
</feature>
<feature type="signal peptide" evidence="9">
    <location>
        <begin position="1"/>
        <end position="21"/>
    </location>
</feature>
<dbReference type="RefSeq" id="WP_085121144.1">
    <property type="nucleotide sequence ID" value="NZ_FWZX01000002.1"/>
</dbReference>
<protein>
    <submittedName>
        <fullName evidence="10">Methylamine dehydrogenase heavy chain</fullName>
    </submittedName>
</protein>
<dbReference type="InterPro" id="IPR011044">
    <property type="entry name" value="Quino_amine_DH_bsu"/>
</dbReference>
<dbReference type="STRING" id="560819.SAMN05428998_10260"/>
<evidence type="ECO:0000256" key="5">
    <source>
        <dbReference type="ARBA" id="ARBA00022764"/>
    </source>
</evidence>